<evidence type="ECO:0000259" key="3">
    <source>
        <dbReference type="PROSITE" id="PS51184"/>
    </source>
</evidence>
<dbReference type="SUPFAM" id="SSF51197">
    <property type="entry name" value="Clavaminate synthase-like"/>
    <property type="match status" value="1"/>
</dbReference>
<keyword evidence="5" id="KW-1185">Reference proteome</keyword>
<reference evidence="4 5" key="1">
    <citation type="journal article" date="2021" name="Commun. Biol.">
        <title>The genome of Shorea leprosula (Dipterocarpaceae) highlights the ecological relevance of drought in aseasonal tropical rainforests.</title>
        <authorList>
            <person name="Ng K.K.S."/>
            <person name="Kobayashi M.J."/>
            <person name="Fawcett J.A."/>
            <person name="Hatakeyama M."/>
            <person name="Paape T."/>
            <person name="Ng C.H."/>
            <person name="Ang C.C."/>
            <person name="Tnah L.H."/>
            <person name="Lee C.T."/>
            <person name="Nishiyama T."/>
            <person name="Sese J."/>
            <person name="O'Brien M.J."/>
            <person name="Copetti D."/>
            <person name="Mohd Noor M.I."/>
            <person name="Ong R.C."/>
            <person name="Putra M."/>
            <person name="Sireger I.Z."/>
            <person name="Indrioko S."/>
            <person name="Kosugi Y."/>
            <person name="Izuno A."/>
            <person name="Isagi Y."/>
            <person name="Lee S.L."/>
            <person name="Shimizu K.K."/>
        </authorList>
    </citation>
    <scope>NUCLEOTIDE SEQUENCE [LARGE SCALE GENOMIC DNA]</scope>
    <source>
        <strain evidence="4">214</strain>
    </source>
</reference>
<dbReference type="EMBL" id="BPVZ01000001">
    <property type="protein sequence ID" value="GKU86282.1"/>
    <property type="molecule type" value="Genomic_DNA"/>
</dbReference>
<evidence type="ECO:0000313" key="4">
    <source>
        <dbReference type="EMBL" id="GKU86282.1"/>
    </source>
</evidence>
<dbReference type="SMART" id="SM00545">
    <property type="entry name" value="JmjN"/>
    <property type="match status" value="1"/>
</dbReference>
<dbReference type="PANTHER" id="PTHR10694:SF54">
    <property type="entry name" value="INACTIVE LYSINE-SPECIFIC DEMETHYLASE JMJ19-RELATED"/>
    <property type="match status" value="1"/>
</dbReference>
<dbReference type="GO" id="GO:0006355">
    <property type="term" value="P:regulation of DNA-templated transcription"/>
    <property type="evidence" value="ECO:0007669"/>
    <property type="project" value="UniProtKB-ARBA"/>
</dbReference>
<dbReference type="InterPro" id="IPR003347">
    <property type="entry name" value="JmjC_dom"/>
</dbReference>
<evidence type="ECO:0000256" key="1">
    <source>
        <dbReference type="SAM" id="MobiDB-lite"/>
    </source>
</evidence>
<feature type="region of interest" description="Disordered" evidence="1">
    <location>
        <begin position="682"/>
        <end position="702"/>
    </location>
</feature>
<feature type="region of interest" description="Disordered" evidence="1">
    <location>
        <begin position="89"/>
        <end position="117"/>
    </location>
</feature>
<feature type="compositionally biased region" description="Polar residues" evidence="1">
    <location>
        <begin position="682"/>
        <end position="692"/>
    </location>
</feature>
<dbReference type="AlphaFoldDB" id="A0AAV5HKJ4"/>
<comment type="caution">
    <text evidence="4">The sequence shown here is derived from an EMBL/GenBank/DDBJ whole genome shotgun (WGS) entry which is preliminary data.</text>
</comment>
<name>A0AAV5HKJ4_9ROSI</name>
<protein>
    <recommendedName>
        <fullName evidence="6">Lysine-specific demethylase JMJ16</fullName>
    </recommendedName>
</protein>
<dbReference type="Pfam" id="PF02373">
    <property type="entry name" value="JmjC"/>
    <property type="match status" value="1"/>
</dbReference>
<feature type="domain" description="JmjC" evidence="3">
    <location>
        <begin position="304"/>
        <end position="465"/>
    </location>
</feature>
<dbReference type="SMART" id="SM00558">
    <property type="entry name" value="JmjC"/>
    <property type="match status" value="1"/>
</dbReference>
<proteinExistence type="predicted"/>
<feature type="domain" description="JmjN" evidence="2">
    <location>
        <begin position="126"/>
        <end position="167"/>
    </location>
</feature>
<evidence type="ECO:0008006" key="6">
    <source>
        <dbReference type="Google" id="ProtNLM"/>
    </source>
</evidence>
<evidence type="ECO:0000313" key="5">
    <source>
        <dbReference type="Proteomes" id="UP001054252"/>
    </source>
</evidence>
<dbReference type="PANTHER" id="PTHR10694">
    <property type="entry name" value="LYSINE-SPECIFIC DEMETHYLASE"/>
    <property type="match status" value="1"/>
</dbReference>
<accession>A0AAV5HKJ4</accession>
<dbReference type="PROSITE" id="PS51183">
    <property type="entry name" value="JMJN"/>
    <property type="match status" value="1"/>
</dbReference>
<dbReference type="InterPro" id="IPR003349">
    <property type="entry name" value="JmjN"/>
</dbReference>
<dbReference type="Proteomes" id="UP001054252">
    <property type="component" value="Unassembled WGS sequence"/>
</dbReference>
<dbReference type="GO" id="GO:0034647">
    <property type="term" value="F:histone H3K4me/H3K4me2/H3K4me3 demethylase activity"/>
    <property type="evidence" value="ECO:0007669"/>
    <property type="project" value="TreeGrafter"/>
</dbReference>
<dbReference type="Pfam" id="PF02928">
    <property type="entry name" value="zf-C5HC2"/>
    <property type="match status" value="1"/>
</dbReference>
<dbReference type="InterPro" id="IPR004198">
    <property type="entry name" value="Znf_C5HC2"/>
</dbReference>
<evidence type="ECO:0000259" key="2">
    <source>
        <dbReference type="PROSITE" id="PS51183"/>
    </source>
</evidence>
<dbReference type="GO" id="GO:0005634">
    <property type="term" value="C:nucleus"/>
    <property type="evidence" value="ECO:0007669"/>
    <property type="project" value="TreeGrafter"/>
</dbReference>
<dbReference type="GO" id="GO:0000785">
    <property type="term" value="C:chromatin"/>
    <property type="evidence" value="ECO:0007669"/>
    <property type="project" value="TreeGrafter"/>
</dbReference>
<organism evidence="4 5">
    <name type="scientific">Rubroshorea leprosula</name>
    <dbReference type="NCBI Taxonomy" id="152421"/>
    <lineage>
        <taxon>Eukaryota</taxon>
        <taxon>Viridiplantae</taxon>
        <taxon>Streptophyta</taxon>
        <taxon>Embryophyta</taxon>
        <taxon>Tracheophyta</taxon>
        <taxon>Spermatophyta</taxon>
        <taxon>Magnoliopsida</taxon>
        <taxon>eudicotyledons</taxon>
        <taxon>Gunneridae</taxon>
        <taxon>Pentapetalae</taxon>
        <taxon>rosids</taxon>
        <taxon>malvids</taxon>
        <taxon>Malvales</taxon>
        <taxon>Dipterocarpaceae</taxon>
        <taxon>Rubroshorea</taxon>
    </lineage>
</organism>
<dbReference type="PROSITE" id="PS51184">
    <property type="entry name" value="JMJC"/>
    <property type="match status" value="1"/>
</dbReference>
<dbReference type="Gene3D" id="2.60.120.650">
    <property type="entry name" value="Cupin"/>
    <property type="match status" value="1"/>
</dbReference>
<gene>
    <name evidence="4" type="ORF">SLEP1_g826</name>
</gene>
<sequence length="795" mass="90207">MGAECKRALLNDDPGRLAVPPGFASLTSFVLRKEENGQKTSCWMSYMDASKRNPMQTKATPDKVDVEMLKKSVKSRPWILYNQRNQITEESDKDLSSESGLQKEITHGCPNRSNSHKIKPELFHEDAKAYNLEEEFADTLKYIESIRLRAEPYGICRIVPPPSWQPQCLIKESNVWKTSVFDTDIQRLNKLQAHSVQSERAEFDKTTNGFESKPGPKHTLETFKKHADGFAEQYFRSKCKVERDSANSNQWEPSVKEIGDEYNRIVKSPSEEIEVLHCDNLDTRSFGSGFPTVSNPLEMFNCSEYLTSGWNLNNVPKLPGSLLSFESDQTSSISVPRLHIGMLFSSFRWKVEEHHLYALYYVHLGEPKVWYAIPWRYSFEFEAAVRKYNLDLLIKQPKGPGLSPFILKSEGVPVCHCIQHPREFVLVFPGSCHSGFNCGFNCVEAVNFAPLDWLPHGQNAVEFYREQERITSISHDKLLISAAREAVRAQWELSLLKKNTSDNLRWKDACGEDGALAKALKSRVMWEGNRRKYLCISSQSLRMDANFDAISKQECSICLCDLHLSAAFCRCSANTYSCLIHAKQLCFCPWTERIFLYRYNISELNTLVEALEGKLSAVYRWAREDLNLTLHSTSKDGSDTNPHPKEQEKKVYKFPDSSISISNEWSTVDSIRAEIKTRVLQSNASKQKNKGSSSKELKSKDNTVSSTIVSGEALDNTSFLHASSASISVSSESESSDFDLDCHVGDVIGCFFPNPISNPSPHPQKEVSLSQFLQGDTIKHKKARLSKSKKRRRLS</sequence>
<dbReference type="Pfam" id="PF02375">
    <property type="entry name" value="JmjN"/>
    <property type="match status" value="1"/>
</dbReference>